<dbReference type="SUPFAM" id="SSF50129">
    <property type="entry name" value="GroES-like"/>
    <property type="match status" value="1"/>
</dbReference>
<name>A0A067Q0T2_9AGAM</name>
<evidence type="ECO:0000256" key="10">
    <source>
        <dbReference type="ARBA" id="ARBA00050997"/>
    </source>
</evidence>
<evidence type="ECO:0000256" key="6">
    <source>
        <dbReference type="ARBA" id="ARBA00022833"/>
    </source>
</evidence>
<evidence type="ECO:0000256" key="4">
    <source>
        <dbReference type="ARBA" id="ARBA00022553"/>
    </source>
</evidence>
<dbReference type="InterPro" id="IPR013149">
    <property type="entry name" value="ADH-like_C"/>
</dbReference>
<dbReference type="OrthoDB" id="1879366at2759"/>
<evidence type="ECO:0000256" key="1">
    <source>
        <dbReference type="ARBA" id="ARBA00001947"/>
    </source>
</evidence>
<evidence type="ECO:0000313" key="13">
    <source>
        <dbReference type="EMBL" id="KDQ59750.1"/>
    </source>
</evidence>
<keyword evidence="5 11" id="KW-0479">Metal-binding</keyword>
<dbReference type="InterPro" id="IPR029752">
    <property type="entry name" value="D-isomer_DH_CS1"/>
</dbReference>
<evidence type="ECO:0000256" key="7">
    <source>
        <dbReference type="ARBA" id="ARBA00022857"/>
    </source>
</evidence>
<accession>A0A067Q0T2</accession>
<comment type="cofactor">
    <cofactor evidence="1 11">
        <name>Zn(2+)</name>
        <dbReference type="ChEBI" id="CHEBI:29105"/>
    </cofactor>
</comment>
<dbReference type="SUPFAM" id="SSF51735">
    <property type="entry name" value="NAD(P)-binding Rossmann-fold domains"/>
    <property type="match status" value="1"/>
</dbReference>
<dbReference type="EMBL" id="KL197715">
    <property type="protein sequence ID" value="KDQ59750.1"/>
    <property type="molecule type" value="Genomic_DNA"/>
</dbReference>
<organism evidence="13 14">
    <name type="scientific">Jaapia argillacea MUCL 33604</name>
    <dbReference type="NCBI Taxonomy" id="933084"/>
    <lineage>
        <taxon>Eukaryota</taxon>
        <taxon>Fungi</taxon>
        <taxon>Dikarya</taxon>
        <taxon>Basidiomycota</taxon>
        <taxon>Agaricomycotina</taxon>
        <taxon>Agaricomycetes</taxon>
        <taxon>Agaricomycetidae</taxon>
        <taxon>Jaapiales</taxon>
        <taxon>Jaapiaceae</taxon>
        <taxon>Jaapia</taxon>
    </lineage>
</organism>
<proteinExistence type="inferred from homology"/>
<keyword evidence="4" id="KW-0597">Phosphoprotein</keyword>
<keyword evidence="6 11" id="KW-0862">Zinc</keyword>
<evidence type="ECO:0000256" key="9">
    <source>
        <dbReference type="ARBA" id="ARBA00024074"/>
    </source>
</evidence>
<dbReference type="Proteomes" id="UP000027265">
    <property type="component" value="Unassembled WGS sequence"/>
</dbReference>
<dbReference type="SMART" id="SM00829">
    <property type="entry name" value="PKS_ER"/>
    <property type="match status" value="1"/>
</dbReference>
<evidence type="ECO:0000256" key="11">
    <source>
        <dbReference type="RuleBase" id="RU361277"/>
    </source>
</evidence>
<keyword evidence="14" id="KW-1185">Reference proteome</keyword>
<comment type="subunit">
    <text evidence="3">Homodimer.</text>
</comment>
<dbReference type="InterPro" id="IPR002328">
    <property type="entry name" value="ADH_Zn_CS"/>
</dbReference>
<evidence type="ECO:0000256" key="3">
    <source>
        <dbReference type="ARBA" id="ARBA00011738"/>
    </source>
</evidence>
<sequence>MSTELEFKGYAMTDPTKWSDFKIISFTPKTFLPSDVEIAITHCGVCASDVHTLCQDWGTAKLPCIPGHEIVGKVTKVGSEVTEFKVGDRVGVGAQVAACLECRECKDDYETYCQNLVWTYNHQHADGVSTMGGYSTGIRVQERFVFPIPENIGSAEAASMFCGGLTVFSPLVTNGAGPGKKVGVVGIGGLGHYALLFAKALGAEVYAFTHSKSKAEDIKKMGADHIIYTGDKDFAVPLKRKLDIIISTANDAKDMPLAEYLSTLYVHGKFISVGLPSAGEAFPPLHPFNFISNGCLIGSSHLGSKKECLQMLKIASEQGVKPWIEELPMKDVKKAVEAVRDGKPRYRYVLVQDINQ</sequence>
<comment type="similarity">
    <text evidence="2 11">Belongs to the zinc-containing alcohol dehydrogenase family.</text>
</comment>
<dbReference type="EC" id="1.1.1.2" evidence="9"/>
<dbReference type="InterPro" id="IPR013154">
    <property type="entry name" value="ADH-like_N"/>
</dbReference>
<keyword evidence="8" id="KW-0560">Oxidoreductase</keyword>
<evidence type="ECO:0000256" key="5">
    <source>
        <dbReference type="ARBA" id="ARBA00022723"/>
    </source>
</evidence>
<dbReference type="PANTHER" id="PTHR42683">
    <property type="entry name" value="ALDEHYDE REDUCTASE"/>
    <property type="match status" value="1"/>
</dbReference>
<dbReference type="Gene3D" id="3.90.180.10">
    <property type="entry name" value="Medium-chain alcohol dehydrogenases, catalytic domain"/>
    <property type="match status" value="1"/>
</dbReference>
<evidence type="ECO:0000259" key="12">
    <source>
        <dbReference type="SMART" id="SM00829"/>
    </source>
</evidence>
<dbReference type="PROSITE" id="PS00065">
    <property type="entry name" value="D_2_HYDROXYACID_DH_1"/>
    <property type="match status" value="1"/>
</dbReference>
<dbReference type="STRING" id="933084.A0A067Q0T2"/>
<dbReference type="InterPro" id="IPR047109">
    <property type="entry name" value="CAD-like"/>
</dbReference>
<dbReference type="CDD" id="cd05283">
    <property type="entry name" value="CAD1"/>
    <property type="match status" value="1"/>
</dbReference>
<comment type="catalytic activity">
    <reaction evidence="10">
        <text>a primary alcohol + NADP(+) = an aldehyde + NADPH + H(+)</text>
        <dbReference type="Rhea" id="RHEA:15937"/>
        <dbReference type="ChEBI" id="CHEBI:15378"/>
        <dbReference type="ChEBI" id="CHEBI:15734"/>
        <dbReference type="ChEBI" id="CHEBI:17478"/>
        <dbReference type="ChEBI" id="CHEBI:57783"/>
        <dbReference type="ChEBI" id="CHEBI:58349"/>
        <dbReference type="EC" id="1.1.1.2"/>
    </reaction>
    <physiologicalReaction direction="left-to-right" evidence="10">
        <dbReference type="Rhea" id="RHEA:15938"/>
    </physiologicalReaction>
    <physiologicalReaction direction="right-to-left" evidence="10">
        <dbReference type="Rhea" id="RHEA:15939"/>
    </physiologicalReaction>
</comment>
<dbReference type="InterPro" id="IPR011032">
    <property type="entry name" value="GroES-like_sf"/>
</dbReference>
<dbReference type="PROSITE" id="PS00059">
    <property type="entry name" value="ADH_ZINC"/>
    <property type="match status" value="1"/>
</dbReference>
<gene>
    <name evidence="13" type="ORF">JAAARDRAFT_68331</name>
</gene>
<dbReference type="FunFam" id="3.40.50.720:FF:000158">
    <property type="entry name" value="Zinc-binding alcohol dehydrogenase"/>
    <property type="match status" value="1"/>
</dbReference>
<keyword evidence="7" id="KW-0521">NADP</keyword>
<evidence type="ECO:0000256" key="8">
    <source>
        <dbReference type="ARBA" id="ARBA00023002"/>
    </source>
</evidence>
<dbReference type="GO" id="GO:0008106">
    <property type="term" value="F:alcohol dehydrogenase (NADP+) activity"/>
    <property type="evidence" value="ECO:0007669"/>
    <property type="project" value="UniProtKB-EC"/>
</dbReference>
<dbReference type="AlphaFoldDB" id="A0A067Q0T2"/>
<feature type="domain" description="Enoyl reductase (ER)" evidence="12">
    <location>
        <begin position="19"/>
        <end position="350"/>
    </location>
</feature>
<dbReference type="HOGENOM" id="CLU_026673_20_2_1"/>
<dbReference type="Pfam" id="PF08240">
    <property type="entry name" value="ADH_N"/>
    <property type="match status" value="1"/>
</dbReference>
<protein>
    <recommendedName>
        <fullName evidence="9">alcohol dehydrogenase (NADP(+))</fullName>
        <ecNumber evidence="9">1.1.1.2</ecNumber>
    </recommendedName>
</protein>
<dbReference type="Pfam" id="PF00107">
    <property type="entry name" value="ADH_zinc_N"/>
    <property type="match status" value="1"/>
</dbReference>
<reference evidence="14" key="1">
    <citation type="journal article" date="2014" name="Proc. Natl. Acad. Sci. U.S.A.">
        <title>Extensive sampling of basidiomycete genomes demonstrates inadequacy of the white-rot/brown-rot paradigm for wood decay fungi.</title>
        <authorList>
            <person name="Riley R."/>
            <person name="Salamov A.A."/>
            <person name="Brown D.W."/>
            <person name="Nagy L.G."/>
            <person name="Floudas D."/>
            <person name="Held B.W."/>
            <person name="Levasseur A."/>
            <person name="Lombard V."/>
            <person name="Morin E."/>
            <person name="Otillar R."/>
            <person name="Lindquist E.A."/>
            <person name="Sun H."/>
            <person name="LaButti K.M."/>
            <person name="Schmutz J."/>
            <person name="Jabbour D."/>
            <person name="Luo H."/>
            <person name="Baker S.E."/>
            <person name="Pisabarro A.G."/>
            <person name="Walton J.D."/>
            <person name="Blanchette R.A."/>
            <person name="Henrissat B."/>
            <person name="Martin F."/>
            <person name="Cullen D."/>
            <person name="Hibbett D.S."/>
            <person name="Grigoriev I.V."/>
        </authorList>
    </citation>
    <scope>NUCLEOTIDE SEQUENCE [LARGE SCALE GENOMIC DNA]</scope>
    <source>
        <strain evidence="14">MUCL 33604</strain>
    </source>
</reference>
<dbReference type="GO" id="GO:0008270">
    <property type="term" value="F:zinc ion binding"/>
    <property type="evidence" value="ECO:0007669"/>
    <property type="project" value="InterPro"/>
</dbReference>
<dbReference type="InterPro" id="IPR020843">
    <property type="entry name" value="ER"/>
</dbReference>
<dbReference type="GO" id="GO:0006066">
    <property type="term" value="P:alcohol metabolic process"/>
    <property type="evidence" value="ECO:0007669"/>
    <property type="project" value="UniProtKB-ARBA"/>
</dbReference>
<evidence type="ECO:0000313" key="14">
    <source>
        <dbReference type="Proteomes" id="UP000027265"/>
    </source>
</evidence>
<dbReference type="InParanoid" id="A0A067Q0T2"/>
<dbReference type="Gene3D" id="3.40.50.720">
    <property type="entry name" value="NAD(P)-binding Rossmann-like Domain"/>
    <property type="match status" value="1"/>
</dbReference>
<evidence type="ECO:0000256" key="2">
    <source>
        <dbReference type="ARBA" id="ARBA00008072"/>
    </source>
</evidence>
<dbReference type="InterPro" id="IPR036291">
    <property type="entry name" value="NAD(P)-bd_dom_sf"/>
</dbReference>